<evidence type="ECO:0000313" key="2">
    <source>
        <dbReference type="EMBL" id="MBW4549327.1"/>
    </source>
</evidence>
<feature type="domain" description="CopG-like ribbon-helix-helix" evidence="1">
    <location>
        <begin position="13"/>
        <end position="52"/>
    </location>
</feature>
<dbReference type="InterPro" id="IPR010985">
    <property type="entry name" value="Ribbon_hlx_hlx"/>
</dbReference>
<evidence type="ECO:0000313" key="3">
    <source>
        <dbReference type="Proteomes" id="UP000753908"/>
    </source>
</evidence>
<dbReference type="InterPro" id="IPR013321">
    <property type="entry name" value="Arc_rbn_hlx_hlx"/>
</dbReference>
<dbReference type="Pfam" id="PF07878">
    <property type="entry name" value="RHH_5"/>
    <property type="match status" value="1"/>
</dbReference>
<name>A0A951UDV9_9CYAN</name>
<accession>A0A951UDV9</accession>
<protein>
    <submittedName>
        <fullName evidence="2">Ribbon-helix-helix protein, CopG family</fullName>
    </submittedName>
</protein>
<dbReference type="EMBL" id="JAHHIF010000092">
    <property type="protein sequence ID" value="MBW4549327.1"/>
    <property type="molecule type" value="Genomic_DNA"/>
</dbReference>
<sequence length="58" mass="6692">MNTAIVTTKKPKISIYLSEEQKGELDEWAKEEKRSVSNLISVLVDEALENRKEKKSKK</sequence>
<reference evidence="2" key="2">
    <citation type="journal article" date="2022" name="Microbiol. Resour. Announc.">
        <title>Metagenome Sequencing to Explore Phylogenomics of Terrestrial Cyanobacteria.</title>
        <authorList>
            <person name="Ward R.D."/>
            <person name="Stajich J.E."/>
            <person name="Johansen J.R."/>
            <person name="Huntemann M."/>
            <person name="Clum A."/>
            <person name="Foster B."/>
            <person name="Foster B."/>
            <person name="Roux S."/>
            <person name="Palaniappan K."/>
            <person name="Varghese N."/>
            <person name="Mukherjee S."/>
            <person name="Reddy T.B.K."/>
            <person name="Daum C."/>
            <person name="Copeland A."/>
            <person name="Chen I.A."/>
            <person name="Ivanova N.N."/>
            <person name="Kyrpides N.C."/>
            <person name="Shapiro N."/>
            <person name="Eloe-Fadrosh E.A."/>
            <person name="Pietrasiak N."/>
        </authorList>
    </citation>
    <scope>NUCLEOTIDE SEQUENCE</scope>
    <source>
        <strain evidence="2">CPER-KK1</strain>
    </source>
</reference>
<dbReference type="Gene3D" id="1.10.1220.10">
    <property type="entry name" value="Met repressor-like"/>
    <property type="match status" value="1"/>
</dbReference>
<dbReference type="SUPFAM" id="SSF47598">
    <property type="entry name" value="Ribbon-helix-helix"/>
    <property type="match status" value="1"/>
</dbReference>
<comment type="caution">
    <text evidence="2">The sequence shown here is derived from an EMBL/GenBank/DDBJ whole genome shotgun (WGS) entry which is preliminary data.</text>
</comment>
<dbReference type="AlphaFoldDB" id="A0A951UDV9"/>
<dbReference type="InterPro" id="IPR012869">
    <property type="entry name" value="RHH_5"/>
</dbReference>
<dbReference type="GO" id="GO:0006355">
    <property type="term" value="P:regulation of DNA-templated transcription"/>
    <property type="evidence" value="ECO:0007669"/>
    <property type="project" value="InterPro"/>
</dbReference>
<evidence type="ECO:0000259" key="1">
    <source>
        <dbReference type="Pfam" id="PF07878"/>
    </source>
</evidence>
<gene>
    <name evidence="2" type="ORF">KME25_33700</name>
</gene>
<proteinExistence type="predicted"/>
<organism evidence="2 3">
    <name type="scientific">Symplocastrum torsivum CPER-KK1</name>
    <dbReference type="NCBI Taxonomy" id="450513"/>
    <lineage>
        <taxon>Bacteria</taxon>
        <taxon>Bacillati</taxon>
        <taxon>Cyanobacteriota</taxon>
        <taxon>Cyanophyceae</taxon>
        <taxon>Oscillatoriophycideae</taxon>
        <taxon>Oscillatoriales</taxon>
        <taxon>Microcoleaceae</taxon>
        <taxon>Symplocastrum</taxon>
    </lineage>
</organism>
<dbReference type="Proteomes" id="UP000753908">
    <property type="component" value="Unassembled WGS sequence"/>
</dbReference>
<reference evidence="2" key="1">
    <citation type="submission" date="2021-05" db="EMBL/GenBank/DDBJ databases">
        <authorList>
            <person name="Pietrasiak N."/>
            <person name="Ward R."/>
            <person name="Stajich J.E."/>
            <person name="Kurbessoian T."/>
        </authorList>
    </citation>
    <scope>NUCLEOTIDE SEQUENCE</scope>
    <source>
        <strain evidence="2">CPER-KK1</strain>
    </source>
</reference>